<keyword evidence="3" id="KW-0813">Transport</keyword>
<dbReference type="STRING" id="1054996.SAMN05444414_10336"/>
<protein>
    <submittedName>
        <fullName evidence="9">Outer membrane protein</fullName>
    </submittedName>
</protein>
<dbReference type="EMBL" id="FRBN01000003">
    <property type="protein sequence ID" value="SHK95726.1"/>
    <property type="molecule type" value="Genomic_DNA"/>
</dbReference>
<keyword evidence="6" id="KW-0472">Membrane</keyword>
<accession>A0A1M6WPZ6</accession>
<evidence type="ECO:0000256" key="1">
    <source>
        <dbReference type="ARBA" id="ARBA00004442"/>
    </source>
</evidence>
<evidence type="ECO:0000256" key="3">
    <source>
        <dbReference type="ARBA" id="ARBA00022448"/>
    </source>
</evidence>
<keyword evidence="8" id="KW-0732">Signal</keyword>
<feature type="signal peptide" evidence="8">
    <location>
        <begin position="1"/>
        <end position="28"/>
    </location>
</feature>
<keyword evidence="7" id="KW-0998">Cell outer membrane</keyword>
<sequence>MKLKTPFTSFGAALGLAVLLSAPLAARAETLADALKSAYLNSGLLDQNRALLRAADEDVAQAVAGLRPIIDWTTDITRDFGRTRNIGLSRNTGTTSANLGVTASLLLYDFGRSNLIIESTKETVLATRQTLISIEQLVLLTGVNAYMNVIRNSEFVALRENNLRLLRQELRAAQDRFEVGEVTRTDVAQAEAAVANAQSGLAGAQGDFARAVEEFRSAIGRSPGSLKTPTEMPNLSDNVQAAKSVAMRRHPDLLKAQHDVSAAELNIKVAAVAMKPELNLTGRLGVAEDLEGSDFSRTGSVGVELNGPIYQGGRLSSARRQAMAQRDAQRGALHLAGLQVTQDVGNAYANLRAARASRAASREEVRAATVAFDGVREEAKLGARTTLDVLDAEQDLLDAKANLISANADVVIAAYSVLSSIGELTAKDLNLGVQTYDPNAYYDLVKKAPVDTSPQGKKLDRVLRAIGKN</sequence>
<dbReference type="AlphaFoldDB" id="A0A1M6WPZ6"/>
<dbReference type="NCBIfam" id="TIGR01844">
    <property type="entry name" value="type_I_sec_TolC"/>
    <property type="match status" value="1"/>
</dbReference>
<dbReference type="PANTHER" id="PTHR30026">
    <property type="entry name" value="OUTER MEMBRANE PROTEIN TOLC"/>
    <property type="match status" value="1"/>
</dbReference>
<name>A0A1M6WPZ6_9RHOB</name>
<dbReference type="Pfam" id="PF02321">
    <property type="entry name" value="OEP"/>
    <property type="match status" value="2"/>
</dbReference>
<comment type="similarity">
    <text evidence="2">Belongs to the outer membrane factor (OMF) (TC 1.B.17) family.</text>
</comment>
<dbReference type="OrthoDB" id="9789368at2"/>
<evidence type="ECO:0000313" key="10">
    <source>
        <dbReference type="Proteomes" id="UP000184191"/>
    </source>
</evidence>
<evidence type="ECO:0000313" key="9">
    <source>
        <dbReference type="EMBL" id="SHK95726.1"/>
    </source>
</evidence>
<dbReference type="GO" id="GO:0009279">
    <property type="term" value="C:cell outer membrane"/>
    <property type="evidence" value="ECO:0007669"/>
    <property type="project" value="UniProtKB-SubCell"/>
</dbReference>
<dbReference type="InterPro" id="IPR003423">
    <property type="entry name" value="OMP_efflux"/>
</dbReference>
<evidence type="ECO:0000256" key="4">
    <source>
        <dbReference type="ARBA" id="ARBA00022452"/>
    </source>
</evidence>
<proteinExistence type="inferred from homology"/>
<keyword evidence="5" id="KW-0812">Transmembrane</keyword>
<reference evidence="10" key="1">
    <citation type="submission" date="2016-11" db="EMBL/GenBank/DDBJ databases">
        <authorList>
            <person name="Varghese N."/>
            <person name="Submissions S."/>
        </authorList>
    </citation>
    <scope>NUCLEOTIDE SEQUENCE [LARGE SCALE GENOMIC DNA]</scope>
    <source>
        <strain evidence="10">DSM 29327</strain>
    </source>
</reference>
<evidence type="ECO:0000256" key="6">
    <source>
        <dbReference type="ARBA" id="ARBA00023136"/>
    </source>
</evidence>
<dbReference type="GO" id="GO:0015288">
    <property type="term" value="F:porin activity"/>
    <property type="evidence" value="ECO:0007669"/>
    <property type="project" value="TreeGrafter"/>
</dbReference>
<dbReference type="InterPro" id="IPR051906">
    <property type="entry name" value="TolC-like"/>
</dbReference>
<evidence type="ECO:0000256" key="7">
    <source>
        <dbReference type="ARBA" id="ARBA00023237"/>
    </source>
</evidence>
<keyword evidence="10" id="KW-1185">Reference proteome</keyword>
<organism evidence="9 10">
    <name type="scientific">Roseovarius marisflavi</name>
    <dbReference type="NCBI Taxonomy" id="1054996"/>
    <lineage>
        <taxon>Bacteria</taxon>
        <taxon>Pseudomonadati</taxon>
        <taxon>Pseudomonadota</taxon>
        <taxon>Alphaproteobacteria</taxon>
        <taxon>Rhodobacterales</taxon>
        <taxon>Roseobacteraceae</taxon>
        <taxon>Roseovarius</taxon>
    </lineage>
</organism>
<comment type="subcellular location">
    <subcellularLocation>
        <location evidence="1">Cell outer membrane</location>
    </subcellularLocation>
</comment>
<evidence type="ECO:0000256" key="2">
    <source>
        <dbReference type="ARBA" id="ARBA00007613"/>
    </source>
</evidence>
<keyword evidence="4" id="KW-1134">Transmembrane beta strand</keyword>
<dbReference type="GO" id="GO:1990281">
    <property type="term" value="C:efflux pump complex"/>
    <property type="evidence" value="ECO:0007669"/>
    <property type="project" value="TreeGrafter"/>
</dbReference>
<dbReference type="Proteomes" id="UP000184191">
    <property type="component" value="Unassembled WGS sequence"/>
</dbReference>
<dbReference type="InterPro" id="IPR010130">
    <property type="entry name" value="T1SS_OMP_TolC"/>
</dbReference>
<evidence type="ECO:0000256" key="5">
    <source>
        <dbReference type="ARBA" id="ARBA00022692"/>
    </source>
</evidence>
<dbReference type="SUPFAM" id="SSF56954">
    <property type="entry name" value="Outer membrane efflux proteins (OEP)"/>
    <property type="match status" value="1"/>
</dbReference>
<feature type="chain" id="PRO_5013087816" evidence="8">
    <location>
        <begin position="29"/>
        <end position="469"/>
    </location>
</feature>
<dbReference type="GO" id="GO:0015562">
    <property type="term" value="F:efflux transmembrane transporter activity"/>
    <property type="evidence" value="ECO:0007669"/>
    <property type="project" value="InterPro"/>
</dbReference>
<dbReference type="PANTHER" id="PTHR30026:SF22">
    <property type="entry name" value="OUTER MEMBRANE EFFLUX PROTEIN"/>
    <property type="match status" value="1"/>
</dbReference>
<evidence type="ECO:0000256" key="8">
    <source>
        <dbReference type="SAM" id="SignalP"/>
    </source>
</evidence>
<gene>
    <name evidence="9" type="ORF">SAMN05444414_10336</name>
</gene>
<dbReference type="Gene3D" id="1.20.1600.10">
    <property type="entry name" value="Outer membrane efflux proteins (OEP)"/>
    <property type="match status" value="1"/>
</dbReference>